<dbReference type="GO" id="GO:0005778">
    <property type="term" value="C:peroxisomal membrane"/>
    <property type="evidence" value="ECO:0007669"/>
    <property type="project" value="TreeGrafter"/>
</dbReference>
<proteinExistence type="predicted"/>
<name>A0AAN5D5Z7_9BILA</name>
<dbReference type="Proteomes" id="UP001328107">
    <property type="component" value="Unassembled WGS sequence"/>
</dbReference>
<feature type="non-terminal residue" evidence="2">
    <location>
        <position position="159"/>
    </location>
</feature>
<comment type="caution">
    <text evidence="2">The sequence shown here is derived from an EMBL/GenBank/DDBJ whole genome shotgun (WGS) entry which is preliminary data.</text>
</comment>
<feature type="non-terminal residue" evidence="2">
    <location>
        <position position="1"/>
    </location>
</feature>
<dbReference type="GO" id="GO:0008299">
    <property type="term" value="P:isoprenoid biosynthetic process"/>
    <property type="evidence" value="ECO:0007669"/>
    <property type="project" value="TreeGrafter"/>
</dbReference>
<evidence type="ECO:0000256" key="1">
    <source>
        <dbReference type="ARBA" id="ARBA00005084"/>
    </source>
</evidence>
<dbReference type="GO" id="GO:0016126">
    <property type="term" value="P:sterol biosynthetic process"/>
    <property type="evidence" value="ECO:0007669"/>
    <property type="project" value="TreeGrafter"/>
</dbReference>
<protein>
    <recommendedName>
        <fullName evidence="4">Hydroxymethylglutaryl-CoA reductase (NADPH)</fullName>
    </recommendedName>
</protein>
<dbReference type="PROSITE" id="PS50065">
    <property type="entry name" value="HMG_COA_REDUCTASE_4"/>
    <property type="match status" value="1"/>
</dbReference>
<gene>
    <name evidence="2" type="ORF">PMAYCL1PPCAC_27368</name>
</gene>
<dbReference type="AlphaFoldDB" id="A0AAN5D5Z7"/>
<dbReference type="InterPro" id="IPR023282">
    <property type="entry name" value="HMG_CoA_Rdtase_N"/>
</dbReference>
<dbReference type="Pfam" id="PF00368">
    <property type="entry name" value="HMG-CoA_red"/>
    <property type="match status" value="1"/>
</dbReference>
<dbReference type="Gene3D" id="3.90.770.10">
    <property type="entry name" value="3-hydroxy-3-methylglutaryl-coenzyme A Reductase, Chain A, domain 2"/>
    <property type="match status" value="1"/>
</dbReference>
<evidence type="ECO:0008006" key="4">
    <source>
        <dbReference type="Google" id="ProtNLM"/>
    </source>
</evidence>
<dbReference type="PRINTS" id="PR00071">
    <property type="entry name" value="HMGCOARDTASE"/>
</dbReference>
<keyword evidence="3" id="KW-1185">Reference proteome</keyword>
<evidence type="ECO:0000313" key="3">
    <source>
        <dbReference type="Proteomes" id="UP001328107"/>
    </source>
</evidence>
<comment type="pathway">
    <text evidence="1">Metabolic intermediate biosynthesis; (R)-mevalonate biosynthesis; (R)-mevalonate from acetyl-CoA: step 3/3.</text>
</comment>
<dbReference type="GO" id="GO:0015936">
    <property type="term" value="P:coenzyme A metabolic process"/>
    <property type="evidence" value="ECO:0007669"/>
    <property type="project" value="InterPro"/>
</dbReference>
<organism evidence="2 3">
    <name type="scientific">Pristionchus mayeri</name>
    <dbReference type="NCBI Taxonomy" id="1317129"/>
    <lineage>
        <taxon>Eukaryota</taxon>
        <taxon>Metazoa</taxon>
        <taxon>Ecdysozoa</taxon>
        <taxon>Nematoda</taxon>
        <taxon>Chromadorea</taxon>
        <taxon>Rhabditida</taxon>
        <taxon>Rhabditina</taxon>
        <taxon>Diplogasteromorpha</taxon>
        <taxon>Diplogasteroidea</taxon>
        <taxon>Neodiplogasteridae</taxon>
        <taxon>Pristionchus</taxon>
    </lineage>
</organism>
<dbReference type="PANTHER" id="PTHR10572">
    <property type="entry name" value="3-HYDROXY-3-METHYLGLUTARYL-COENZYME A REDUCTASE"/>
    <property type="match status" value="1"/>
</dbReference>
<reference evidence="3" key="1">
    <citation type="submission" date="2022-10" db="EMBL/GenBank/DDBJ databases">
        <title>Genome assembly of Pristionchus species.</title>
        <authorList>
            <person name="Yoshida K."/>
            <person name="Sommer R.J."/>
        </authorList>
    </citation>
    <scope>NUCLEOTIDE SEQUENCE [LARGE SCALE GENOMIC DNA]</scope>
    <source>
        <strain evidence="3">RS5460</strain>
    </source>
</reference>
<dbReference type="SUPFAM" id="SSF56542">
    <property type="entry name" value="Substrate-binding domain of HMG-CoA reductase"/>
    <property type="match status" value="1"/>
</dbReference>
<dbReference type="PANTHER" id="PTHR10572:SF24">
    <property type="entry name" value="3-HYDROXY-3-METHYLGLUTARYL-COENZYME A REDUCTASE"/>
    <property type="match status" value="1"/>
</dbReference>
<dbReference type="InterPro" id="IPR023074">
    <property type="entry name" value="HMG_CoA_Rdtase_cat_sf"/>
</dbReference>
<dbReference type="EMBL" id="BTRK01000006">
    <property type="protein sequence ID" value="GMR57173.1"/>
    <property type="molecule type" value="Genomic_DNA"/>
</dbReference>
<sequence>AEVRPTLDRTVEELENDYRKGLKLRAGDYLRLVNVGKEKSRELEALMPDFETAVAVRRAAVDPLNKPADLPYTNYSYTIAKDACIENKIGYITAPAGIAGPLKINGGVTLQAPMATTEGALVASTNRGCAAIMRSGGVKTVVGGNDARACLQVEQRRRC</sequence>
<dbReference type="InterPro" id="IPR009029">
    <property type="entry name" value="HMG_CoA_Rdtase_sub-bd_dom_sf"/>
</dbReference>
<dbReference type="Gene3D" id="1.10.3270.10">
    <property type="entry name" value="HMGR, N-terminal domain"/>
    <property type="match status" value="1"/>
</dbReference>
<accession>A0AAN5D5Z7</accession>
<dbReference type="InterPro" id="IPR002202">
    <property type="entry name" value="HMG_CoA_Rdtase"/>
</dbReference>
<dbReference type="GO" id="GO:0005789">
    <property type="term" value="C:endoplasmic reticulum membrane"/>
    <property type="evidence" value="ECO:0007669"/>
    <property type="project" value="TreeGrafter"/>
</dbReference>
<dbReference type="GO" id="GO:0004420">
    <property type="term" value="F:hydroxymethylglutaryl-CoA reductase (NADPH) activity"/>
    <property type="evidence" value="ECO:0007669"/>
    <property type="project" value="InterPro"/>
</dbReference>
<evidence type="ECO:0000313" key="2">
    <source>
        <dbReference type="EMBL" id="GMR57173.1"/>
    </source>
</evidence>